<keyword evidence="2" id="KW-1185">Reference proteome</keyword>
<proteinExistence type="predicted"/>
<evidence type="ECO:0000313" key="2">
    <source>
        <dbReference type="Proteomes" id="UP000034076"/>
    </source>
</evidence>
<comment type="caution">
    <text evidence="1">The sequence shown here is derived from an EMBL/GenBank/DDBJ whole genome shotgun (WGS) entry which is preliminary data.</text>
</comment>
<sequence length="41" mass="4901">MSCSICNFRNAGKRPRVKDVGVFLTEETWYCRRKDQKTVYN</sequence>
<evidence type="ECO:0000313" key="1">
    <source>
        <dbReference type="EMBL" id="KKI50292.1"/>
    </source>
</evidence>
<name>A0A0M2NIM5_9FIRM</name>
<dbReference type="EMBL" id="LAYJ01000112">
    <property type="protein sequence ID" value="KKI50292.1"/>
    <property type="molecule type" value="Genomic_DNA"/>
</dbReference>
<organism evidence="1 2">
    <name type="scientific">Christensenella hongkongensis</name>
    <dbReference type="NCBI Taxonomy" id="270498"/>
    <lineage>
        <taxon>Bacteria</taxon>
        <taxon>Bacillati</taxon>
        <taxon>Bacillota</taxon>
        <taxon>Clostridia</taxon>
        <taxon>Christensenellales</taxon>
        <taxon>Christensenellaceae</taxon>
        <taxon>Christensenella</taxon>
    </lineage>
</organism>
<gene>
    <name evidence="1" type="ORF">CHK_2355</name>
</gene>
<reference evidence="1 2" key="1">
    <citation type="submission" date="2015-04" db="EMBL/GenBank/DDBJ databases">
        <title>Draft genome sequence of bacteremic isolate Catabacter hongkongensis type strain HKU16T.</title>
        <authorList>
            <person name="Lau S.K."/>
            <person name="Teng J.L."/>
            <person name="Huang Y."/>
            <person name="Curreem S.O."/>
            <person name="Tsui S.K."/>
            <person name="Woo P.C."/>
        </authorList>
    </citation>
    <scope>NUCLEOTIDE SEQUENCE [LARGE SCALE GENOMIC DNA]</scope>
    <source>
        <strain evidence="1 2">HKU16</strain>
    </source>
</reference>
<dbReference type="Proteomes" id="UP000034076">
    <property type="component" value="Unassembled WGS sequence"/>
</dbReference>
<accession>A0A0M2NIM5</accession>
<protein>
    <submittedName>
        <fullName evidence="1">Uncharacterized protein</fullName>
    </submittedName>
</protein>
<dbReference type="STRING" id="270498.CHK_2355"/>
<dbReference type="AlphaFoldDB" id="A0A0M2NIM5"/>